<keyword evidence="3" id="KW-1185">Reference proteome</keyword>
<accession>L9WAL8</accession>
<dbReference type="Proteomes" id="UP000011599">
    <property type="component" value="Unassembled WGS sequence"/>
</dbReference>
<reference evidence="2 3" key="1">
    <citation type="journal article" date="2014" name="PLoS Genet.">
        <title>Phylogenetically driven sequencing of extremely halophilic archaea reveals strategies for static and dynamic osmo-response.</title>
        <authorList>
            <person name="Becker E.A."/>
            <person name="Seitzer P.M."/>
            <person name="Tritt A."/>
            <person name="Larsen D."/>
            <person name="Krusor M."/>
            <person name="Yao A.I."/>
            <person name="Wu D."/>
            <person name="Madern D."/>
            <person name="Eisen J.A."/>
            <person name="Darling A.E."/>
            <person name="Facciotti M.T."/>
        </authorList>
    </citation>
    <scope>NUCLEOTIDE SEQUENCE [LARGE SCALE GENOMIC DNA]</scope>
    <source>
        <strain evidence="2 3">GA33</strain>
    </source>
</reference>
<dbReference type="STRING" id="1114856.GCA_000383975_01962"/>
<evidence type="ECO:0000256" key="1">
    <source>
        <dbReference type="SAM" id="Phobius"/>
    </source>
</evidence>
<dbReference type="PATRIC" id="fig|1114856.3.peg.152"/>
<gene>
    <name evidence="2" type="ORF">C496_00725</name>
</gene>
<feature type="transmembrane region" description="Helical" evidence="1">
    <location>
        <begin position="31"/>
        <end position="55"/>
    </location>
</feature>
<dbReference type="eggNOG" id="arCOG10192">
    <property type="taxonomic scope" value="Archaea"/>
</dbReference>
<dbReference type="OrthoDB" id="177830at2157"/>
<proteinExistence type="predicted"/>
<dbReference type="AlphaFoldDB" id="L9WAL8"/>
<evidence type="ECO:0000313" key="2">
    <source>
        <dbReference type="EMBL" id="ELY46422.1"/>
    </source>
</evidence>
<comment type="caution">
    <text evidence="2">The sequence shown here is derived from an EMBL/GenBank/DDBJ whole genome shotgun (WGS) entry which is preliminary data.</text>
</comment>
<keyword evidence="1" id="KW-0472">Membrane</keyword>
<dbReference type="EMBL" id="AOHW01000002">
    <property type="protein sequence ID" value="ELY46422.1"/>
    <property type="molecule type" value="Genomic_DNA"/>
</dbReference>
<protein>
    <submittedName>
        <fullName evidence="2">CbaC protein</fullName>
    </submittedName>
</protein>
<keyword evidence="1" id="KW-1133">Transmembrane helix</keyword>
<evidence type="ECO:0000313" key="3">
    <source>
        <dbReference type="Proteomes" id="UP000011599"/>
    </source>
</evidence>
<dbReference type="RefSeq" id="WP_006087807.1">
    <property type="nucleotide sequence ID" value="NZ_AOHW01000002.1"/>
</dbReference>
<name>L9WAL8_9EURY</name>
<keyword evidence="1" id="KW-0812">Transmembrane</keyword>
<organism evidence="2 3">
    <name type="scientific">Natronorubrum tibetense GA33</name>
    <dbReference type="NCBI Taxonomy" id="1114856"/>
    <lineage>
        <taxon>Archaea</taxon>
        <taxon>Methanobacteriati</taxon>
        <taxon>Methanobacteriota</taxon>
        <taxon>Stenosarchaea group</taxon>
        <taxon>Halobacteria</taxon>
        <taxon>Halobacteriales</taxon>
        <taxon>Natrialbaceae</taxon>
        <taxon>Natronorubrum</taxon>
    </lineage>
</organism>
<sequence length="78" mass="8494">MRISKGALLVVLAFTVPLVVELRTVLVWVNIHLTVLESAALGLVIAGLIVVWAFLPEREDDRADRSDDKTDGDVPNGN</sequence>